<dbReference type="PANTHER" id="PTHR47396:SF1">
    <property type="entry name" value="ATP-DEPENDENT HELICASE IRC3-RELATED"/>
    <property type="match status" value="1"/>
</dbReference>
<gene>
    <name evidence="2" type="ORF">CA85_01010</name>
</gene>
<dbReference type="GO" id="GO:0003677">
    <property type="term" value="F:DNA binding"/>
    <property type="evidence" value="ECO:0007669"/>
    <property type="project" value="InterPro"/>
</dbReference>
<organism evidence="2 3">
    <name type="scientific">Allorhodopirellula solitaria</name>
    <dbReference type="NCBI Taxonomy" id="2527987"/>
    <lineage>
        <taxon>Bacteria</taxon>
        <taxon>Pseudomonadati</taxon>
        <taxon>Planctomycetota</taxon>
        <taxon>Planctomycetia</taxon>
        <taxon>Pirellulales</taxon>
        <taxon>Pirellulaceae</taxon>
        <taxon>Allorhodopirellula</taxon>
    </lineage>
</organism>
<evidence type="ECO:0000259" key="1">
    <source>
        <dbReference type="Pfam" id="PF04851"/>
    </source>
</evidence>
<keyword evidence="3" id="KW-1185">Reference proteome</keyword>
<comment type="caution">
    <text evidence="2">The sequence shown here is derived from an EMBL/GenBank/DDBJ whole genome shotgun (WGS) entry which is preliminary data.</text>
</comment>
<dbReference type="InterPro" id="IPR027417">
    <property type="entry name" value="P-loop_NTPase"/>
</dbReference>
<sequence length="98" mass="10775">MKLRNYQQAAVDAVYDHLRNRDDNPVAVLPTGAGKSLVLAKIASDAVGQWNGRVLILAHVKELLEQNADKVRRLCPDKVLNLAEVPVHVAIDMEPEAV</sequence>
<dbReference type="GO" id="GO:0005829">
    <property type="term" value="C:cytosol"/>
    <property type="evidence" value="ECO:0007669"/>
    <property type="project" value="TreeGrafter"/>
</dbReference>
<reference evidence="2 3" key="1">
    <citation type="submission" date="2019-02" db="EMBL/GenBank/DDBJ databases">
        <title>Deep-cultivation of Planctomycetes and their phenomic and genomic characterization uncovers novel biology.</title>
        <authorList>
            <person name="Wiegand S."/>
            <person name="Jogler M."/>
            <person name="Boedeker C."/>
            <person name="Pinto D."/>
            <person name="Vollmers J."/>
            <person name="Rivas-Marin E."/>
            <person name="Kohn T."/>
            <person name="Peeters S.H."/>
            <person name="Heuer A."/>
            <person name="Rast P."/>
            <person name="Oberbeckmann S."/>
            <person name="Bunk B."/>
            <person name="Jeske O."/>
            <person name="Meyerdierks A."/>
            <person name="Storesund J.E."/>
            <person name="Kallscheuer N."/>
            <person name="Luecker S."/>
            <person name="Lage O.M."/>
            <person name="Pohl T."/>
            <person name="Merkel B.J."/>
            <person name="Hornburger P."/>
            <person name="Mueller R.-W."/>
            <person name="Bruemmer F."/>
            <person name="Labrenz M."/>
            <person name="Spormann A.M."/>
            <person name="Op Den Camp H."/>
            <person name="Overmann J."/>
            <person name="Amann R."/>
            <person name="Jetten M.S.M."/>
            <person name="Mascher T."/>
            <person name="Medema M.H."/>
            <person name="Devos D.P."/>
            <person name="Kaster A.-K."/>
            <person name="Ovreas L."/>
            <person name="Rohde M."/>
            <person name="Galperin M.Y."/>
            <person name="Jogler C."/>
        </authorList>
    </citation>
    <scope>NUCLEOTIDE SEQUENCE [LARGE SCALE GENOMIC DNA]</scope>
    <source>
        <strain evidence="2 3">CA85</strain>
    </source>
</reference>
<dbReference type="Pfam" id="PF04851">
    <property type="entry name" value="ResIII"/>
    <property type="match status" value="1"/>
</dbReference>
<dbReference type="RefSeq" id="WP_146389166.1">
    <property type="nucleotide sequence ID" value="NZ_SJPK01000001.1"/>
</dbReference>
<dbReference type="OrthoDB" id="9802848at2"/>
<dbReference type="PANTHER" id="PTHR47396">
    <property type="entry name" value="TYPE I RESTRICTION ENZYME ECOKI R PROTEIN"/>
    <property type="match status" value="1"/>
</dbReference>
<evidence type="ECO:0000313" key="3">
    <source>
        <dbReference type="Proteomes" id="UP000318053"/>
    </source>
</evidence>
<accession>A0A5C5YIW8</accession>
<dbReference type="InterPro" id="IPR006935">
    <property type="entry name" value="Helicase/UvrB_N"/>
</dbReference>
<dbReference type="GO" id="GO:0005524">
    <property type="term" value="F:ATP binding"/>
    <property type="evidence" value="ECO:0007669"/>
    <property type="project" value="InterPro"/>
</dbReference>
<protein>
    <submittedName>
        <fullName evidence="2">Type III restriction enzyme, res subunit</fullName>
    </submittedName>
</protein>
<name>A0A5C5YIW8_9BACT</name>
<dbReference type="GO" id="GO:0016787">
    <property type="term" value="F:hydrolase activity"/>
    <property type="evidence" value="ECO:0007669"/>
    <property type="project" value="InterPro"/>
</dbReference>
<dbReference type="AlphaFoldDB" id="A0A5C5YIW8"/>
<feature type="domain" description="Helicase/UvrB N-terminal" evidence="1">
    <location>
        <begin position="1"/>
        <end position="79"/>
    </location>
</feature>
<dbReference type="EMBL" id="SJPK01000001">
    <property type="protein sequence ID" value="TWT74815.1"/>
    <property type="molecule type" value="Genomic_DNA"/>
</dbReference>
<dbReference type="Proteomes" id="UP000318053">
    <property type="component" value="Unassembled WGS sequence"/>
</dbReference>
<dbReference type="Gene3D" id="3.40.50.300">
    <property type="entry name" value="P-loop containing nucleotide triphosphate hydrolases"/>
    <property type="match status" value="1"/>
</dbReference>
<evidence type="ECO:0000313" key="2">
    <source>
        <dbReference type="EMBL" id="TWT74815.1"/>
    </source>
</evidence>
<proteinExistence type="predicted"/>
<dbReference type="InterPro" id="IPR050742">
    <property type="entry name" value="Helicase_Restrict-Modif_Enz"/>
</dbReference>
<dbReference type="SUPFAM" id="SSF52540">
    <property type="entry name" value="P-loop containing nucleoside triphosphate hydrolases"/>
    <property type="match status" value="1"/>
</dbReference>